<reference evidence="3 4" key="1">
    <citation type="submission" date="2019-06" db="EMBL/GenBank/DDBJ databases">
        <title>Sequencing the genomes of 1000 actinobacteria strains.</title>
        <authorList>
            <person name="Klenk H.-P."/>
        </authorList>
    </citation>
    <scope>NUCLEOTIDE SEQUENCE [LARGE SCALE GENOMIC DNA]</scope>
    <source>
        <strain evidence="3 4">DSM 45928</strain>
    </source>
</reference>
<dbReference type="InterPro" id="IPR029058">
    <property type="entry name" value="AB_hydrolase_fold"/>
</dbReference>
<dbReference type="RefSeq" id="WP_142040309.1">
    <property type="nucleotide sequence ID" value="NZ_JBHTGS010000001.1"/>
</dbReference>
<dbReference type="InParanoid" id="A0A543AXX5"/>
<dbReference type="InterPro" id="IPR050300">
    <property type="entry name" value="GDXG_lipolytic_enzyme"/>
</dbReference>
<evidence type="ECO:0000313" key="4">
    <source>
        <dbReference type="Proteomes" id="UP000317043"/>
    </source>
</evidence>
<dbReference type="GO" id="GO:0016787">
    <property type="term" value="F:hydrolase activity"/>
    <property type="evidence" value="ECO:0007669"/>
    <property type="project" value="UniProtKB-KW"/>
</dbReference>
<dbReference type="OrthoDB" id="255603at2"/>
<evidence type="ECO:0000259" key="2">
    <source>
        <dbReference type="Pfam" id="PF20434"/>
    </source>
</evidence>
<protein>
    <submittedName>
        <fullName evidence="3">Alpha/beta hydrolase family protein</fullName>
    </submittedName>
</protein>
<dbReference type="PANTHER" id="PTHR48081">
    <property type="entry name" value="AB HYDROLASE SUPERFAMILY PROTEIN C4A8.06C"/>
    <property type="match status" value="1"/>
</dbReference>
<gene>
    <name evidence="3" type="ORF">FB566_2993</name>
</gene>
<dbReference type="EMBL" id="VFOW01000001">
    <property type="protein sequence ID" value="TQL77434.1"/>
    <property type="molecule type" value="Genomic_DNA"/>
</dbReference>
<dbReference type="Pfam" id="PF20434">
    <property type="entry name" value="BD-FAE"/>
    <property type="match status" value="1"/>
</dbReference>
<name>A0A543AXX5_9ACTN</name>
<feature type="domain" description="BD-FAE-like" evidence="2">
    <location>
        <begin position="37"/>
        <end position="218"/>
    </location>
</feature>
<keyword evidence="4" id="KW-1185">Reference proteome</keyword>
<accession>A0A543AXX5</accession>
<sequence length="257" mass="27399">MADPRDVLTRPAVEGVTFGYGDSPDQVVECFGPEDGPPIVFIHGGFWRHEYDRTHVRPLCNALAQLGSRVFAIEYRRTGGAGGFPTTFQDVLAALRAVGTRTTGPVVLAGHSAGGHLALWAAAPPSDSAVEPADRSTTSARSPIPIASVVALAPVSDLARAFHDDLDGGAVAALLGGSPEEFPQRYLAVDPARSTGIDVPVTVIHGELDDWVPVDYSRRHVAEHGGDLVVLTDIEHFGLIDPESSAWSWVYDAMRCR</sequence>
<organism evidence="3 4">
    <name type="scientific">Stackebrandtia endophytica</name>
    <dbReference type="NCBI Taxonomy" id="1496996"/>
    <lineage>
        <taxon>Bacteria</taxon>
        <taxon>Bacillati</taxon>
        <taxon>Actinomycetota</taxon>
        <taxon>Actinomycetes</taxon>
        <taxon>Glycomycetales</taxon>
        <taxon>Glycomycetaceae</taxon>
        <taxon>Stackebrandtia</taxon>
    </lineage>
</organism>
<keyword evidence="1 3" id="KW-0378">Hydrolase</keyword>
<dbReference type="AlphaFoldDB" id="A0A543AXX5"/>
<dbReference type="Proteomes" id="UP000317043">
    <property type="component" value="Unassembled WGS sequence"/>
</dbReference>
<dbReference type="Gene3D" id="3.40.50.1820">
    <property type="entry name" value="alpha/beta hydrolase"/>
    <property type="match status" value="1"/>
</dbReference>
<dbReference type="SUPFAM" id="SSF53474">
    <property type="entry name" value="alpha/beta-Hydrolases"/>
    <property type="match status" value="1"/>
</dbReference>
<evidence type="ECO:0000313" key="3">
    <source>
        <dbReference type="EMBL" id="TQL77434.1"/>
    </source>
</evidence>
<dbReference type="InterPro" id="IPR049492">
    <property type="entry name" value="BD-FAE-like_dom"/>
</dbReference>
<proteinExistence type="predicted"/>
<comment type="caution">
    <text evidence="3">The sequence shown here is derived from an EMBL/GenBank/DDBJ whole genome shotgun (WGS) entry which is preliminary data.</text>
</comment>
<evidence type="ECO:0000256" key="1">
    <source>
        <dbReference type="ARBA" id="ARBA00022801"/>
    </source>
</evidence>